<evidence type="ECO:0000313" key="2">
    <source>
        <dbReference type="Proteomes" id="UP001178461"/>
    </source>
</evidence>
<dbReference type="AlphaFoldDB" id="A0AA35LJA9"/>
<dbReference type="PANTHER" id="PTHR42921">
    <property type="entry name" value="ACETOACETYL-COA SYNTHETASE"/>
    <property type="match status" value="1"/>
</dbReference>
<sequence>MELAAAAARSERPLPVSGLTATIARSTPRQEALSCLAAVEAFEEVSDSLCVPQYNKDGEERVILFLKVATNQEFSPDLVKRIREAIRVALSARHVPSLILETEGIPVCQHSPFFLLLTAAICFFFSFSPWNSN</sequence>
<evidence type="ECO:0000313" key="1">
    <source>
        <dbReference type="EMBL" id="CAI5797133.1"/>
    </source>
</evidence>
<keyword evidence="2" id="KW-1185">Reference proteome</keyword>
<dbReference type="Gene3D" id="3.30.300.30">
    <property type="match status" value="1"/>
</dbReference>
<accession>A0AA35LJA9</accession>
<name>A0AA35LJA9_9SAUR</name>
<dbReference type="GO" id="GO:0030729">
    <property type="term" value="F:acetoacetate-CoA ligase activity"/>
    <property type="evidence" value="ECO:0007669"/>
    <property type="project" value="TreeGrafter"/>
</dbReference>
<dbReference type="SUPFAM" id="SSF56801">
    <property type="entry name" value="Acetyl-CoA synthetase-like"/>
    <property type="match status" value="1"/>
</dbReference>
<protein>
    <submittedName>
        <fullName evidence="1">Uncharacterized protein</fullName>
    </submittedName>
</protein>
<dbReference type="EMBL" id="OX395143">
    <property type="protein sequence ID" value="CAI5797133.1"/>
    <property type="molecule type" value="Genomic_DNA"/>
</dbReference>
<dbReference type="GO" id="GO:0032024">
    <property type="term" value="P:positive regulation of insulin secretion"/>
    <property type="evidence" value="ECO:0007669"/>
    <property type="project" value="TreeGrafter"/>
</dbReference>
<reference evidence="1" key="1">
    <citation type="submission" date="2022-12" db="EMBL/GenBank/DDBJ databases">
        <authorList>
            <person name="Alioto T."/>
            <person name="Alioto T."/>
            <person name="Gomez Garrido J."/>
        </authorList>
    </citation>
    <scope>NUCLEOTIDE SEQUENCE</scope>
</reference>
<proteinExistence type="predicted"/>
<dbReference type="Proteomes" id="UP001178461">
    <property type="component" value="Chromosome 16"/>
</dbReference>
<dbReference type="PANTHER" id="PTHR42921:SF1">
    <property type="entry name" value="ACETOACETYL-COA SYNTHETASE"/>
    <property type="match status" value="1"/>
</dbReference>
<gene>
    <name evidence="1" type="ORF">PODLI_1B030649</name>
</gene>
<dbReference type="InterPro" id="IPR045851">
    <property type="entry name" value="AMP-bd_C_sf"/>
</dbReference>
<organism evidence="1 2">
    <name type="scientific">Podarcis lilfordi</name>
    <name type="common">Lilford's wall lizard</name>
    <dbReference type="NCBI Taxonomy" id="74358"/>
    <lineage>
        <taxon>Eukaryota</taxon>
        <taxon>Metazoa</taxon>
        <taxon>Chordata</taxon>
        <taxon>Craniata</taxon>
        <taxon>Vertebrata</taxon>
        <taxon>Euteleostomi</taxon>
        <taxon>Lepidosauria</taxon>
        <taxon>Squamata</taxon>
        <taxon>Bifurcata</taxon>
        <taxon>Unidentata</taxon>
        <taxon>Episquamata</taxon>
        <taxon>Laterata</taxon>
        <taxon>Lacertibaenia</taxon>
        <taxon>Lacertidae</taxon>
        <taxon>Podarcis</taxon>
    </lineage>
</organism>